<gene>
    <name evidence="1" type="ORF">TbgDal_XI11540</name>
</gene>
<evidence type="ECO:0000313" key="2">
    <source>
        <dbReference type="Proteomes" id="UP000002316"/>
    </source>
</evidence>
<dbReference type="GeneID" id="23866304"/>
<dbReference type="AlphaFoldDB" id="D0A8N4"/>
<protein>
    <submittedName>
        <fullName evidence="1">Uncharacterized protein</fullName>
    </submittedName>
</protein>
<proteinExistence type="predicted"/>
<accession>D0A8N4</accession>
<name>D0A8N4_TRYB9</name>
<reference evidence="2" key="1">
    <citation type="journal article" date="2010" name="PLoS Negl. Trop. Dis.">
        <title>The genome sequence of Trypanosoma brucei gambiense, causative agent of chronic human african trypanosomiasis.</title>
        <authorList>
            <person name="Jackson A.P."/>
            <person name="Sanders M."/>
            <person name="Berry A."/>
            <person name="McQuillan J."/>
            <person name="Aslett M.A."/>
            <person name="Quail M.A."/>
            <person name="Chukualim B."/>
            <person name="Capewell P."/>
            <person name="MacLeod A."/>
            <person name="Melville S.E."/>
            <person name="Gibson W."/>
            <person name="Barry J.D."/>
            <person name="Berriman M."/>
            <person name="Hertz-Fowler C."/>
        </authorList>
    </citation>
    <scope>NUCLEOTIDE SEQUENCE [LARGE SCALE GENOMIC DNA]</scope>
    <source>
        <strain evidence="2">MHOM/CI/86/DAL972</strain>
    </source>
</reference>
<evidence type="ECO:0000313" key="1">
    <source>
        <dbReference type="EMBL" id="CBH18035.1"/>
    </source>
</evidence>
<sequence>MSPPRRLYIYTSVSLFAVEQQQQPPACFCRFCKVNSSLVPLLPLILYFPASEVTEVNSSAADR</sequence>
<dbReference type="EMBL" id="FN554974">
    <property type="protein sequence ID" value="CBH18035.1"/>
    <property type="molecule type" value="Genomic_DNA"/>
</dbReference>
<dbReference type="RefSeq" id="XP_011780299.1">
    <property type="nucleotide sequence ID" value="XM_011781997.1"/>
</dbReference>
<organism evidence="1 2">
    <name type="scientific">Trypanosoma brucei gambiense (strain MHOM/CI/86/DAL972)</name>
    <dbReference type="NCBI Taxonomy" id="679716"/>
    <lineage>
        <taxon>Eukaryota</taxon>
        <taxon>Discoba</taxon>
        <taxon>Euglenozoa</taxon>
        <taxon>Kinetoplastea</taxon>
        <taxon>Metakinetoplastina</taxon>
        <taxon>Trypanosomatida</taxon>
        <taxon>Trypanosomatidae</taxon>
        <taxon>Trypanosoma</taxon>
    </lineage>
</organism>
<dbReference type="KEGG" id="tbg:TbgDal_XI11540"/>
<dbReference type="Proteomes" id="UP000002316">
    <property type="component" value="Chromosome 11"/>
</dbReference>